<name>I7JS75_9BURK</name>
<accession>I7JS75</accession>
<keyword evidence="1" id="KW-1133">Transmembrane helix</keyword>
<keyword evidence="1" id="KW-0472">Membrane</keyword>
<reference evidence="2" key="1">
    <citation type="journal article" date="2012" name="Vet. Microbiol.">
        <title>Comparative genomic analyses of the Taylorellae.</title>
        <authorList>
            <person name="Hauser H."/>
            <person name="Richter D.C."/>
            <person name="van Tonder A."/>
            <person name="Clark L."/>
            <person name="Preston A."/>
        </authorList>
    </citation>
    <scope>NUCLEOTIDE SEQUENCE</scope>
    <source>
        <strain evidence="2">14/45</strain>
    </source>
</reference>
<keyword evidence="1" id="KW-0812">Transmembrane</keyword>
<dbReference type="AlphaFoldDB" id="I7JS75"/>
<evidence type="ECO:0000256" key="1">
    <source>
        <dbReference type="SAM" id="Phobius"/>
    </source>
</evidence>
<dbReference type="HOGENOM" id="CLU_172373_2_0_4"/>
<dbReference type="EMBL" id="HE681424">
    <property type="protein sequence ID" value="CCG20182.1"/>
    <property type="molecule type" value="Genomic_DNA"/>
</dbReference>
<feature type="transmembrane region" description="Helical" evidence="1">
    <location>
        <begin position="28"/>
        <end position="47"/>
    </location>
</feature>
<evidence type="ECO:0008006" key="3">
    <source>
        <dbReference type="Google" id="ProtNLM"/>
    </source>
</evidence>
<protein>
    <recommendedName>
        <fullName evidence="3">YqaE/Pmp3 family membrane protein</fullName>
    </recommendedName>
</protein>
<proteinExistence type="predicted"/>
<evidence type="ECO:0000313" key="2">
    <source>
        <dbReference type="EMBL" id="CCG20182.1"/>
    </source>
</evidence>
<dbReference type="KEGG" id="tat:KUM_1403"/>
<sequence length="93" mass="10559">MRLFLAIFFPPILFFTIGRPGLGILNFFLMITIIGWIPAAIWAVYALSEHNQKQRFNELARMQAQQAQAQAKNNNTFDAKDADVFEGSGRIIN</sequence>
<gene>
    <name evidence="2" type="ORF">KUM_1403</name>
</gene>
<organism evidence="2">
    <name type="scientific">Taylorella asinigenitalis 14/45</name>
    <dbReference type="NCBI Taxonomy" id="1091495"/>
    <lineage>
        <taxon>Bacteria</taxon>
        <taxon>Pseudomonadati</taxon>
        <taxon>Pseudomonadota</taxon>
        <taxon>Betaproteobacteria</taxon>
        <taxon>Burkholderiales</taxon>
        <taxon>Alcaligenaceae</taxon>
        <taxon>Taylorella</taxon>
    </lineage>
</organism>
<dbReference type="BioCyc" id="TASI1091495:G13GE-1396-MONOMER"/>